<dbReference type="Gene3D" id="1.10.10.2840">
    <property type="entry name" value="PucR C-terminal helix-turn-helix domain"/>
    <property type="match status" value="1"/>
</dbReference>
<dbReference type="InterPro" id="IPR025736">
    <property type="entry name" value="PucR_C-HTH_dom"/>
</dbReference>
<name>G9QND6_9BACI</name>
<keyword evidence="6" id="KW-1185">Reference proteome</keyword>
<dbReference type="HOGENOM" id="CLU_043769_1_1_9"/>
<evidence type="ECO:0008006" key="7">
    <source>
        <dbReference type="Google" id="ProtNLM"/>
    </source>
</evidence>
<dbReference type="PATRIC" id="fig|665952.3.peg.2636"/>
<accession>G9QND6</accession>
<dbReference type="Pfam" id="PF17853">
    <property type="entry name" value="GGDEF_2"/>
    <property type="match status" value="1"/>
</dbReference>
<dbReference type="RefSeq" id="WP_003354831.1">
    <property type="nucleotide sequence ID" value="NZ_JH414759.1"/>
</dbReference>
<dbReference type="Pfam" id="PF05651">
    <property type="entry name" value="Diacid_rec"/>
    <property type="match status" value="1"/>
</dbReference>
<evidence type="ECO:0000259" key="2">
    <source>
        <dbReference type="Pfam" id="PF05651"/>
    </source>
</evidence>
<evidence type="ECO:0000256" key="1">
    <source>
        <dbReference type="ARBA" id="ARBA00006754"/>
    </source>
</evidence>
<comment type="caution">
    <text evidence="5">The sequence shown here is derived from an EMBL/GenBank/DDBJ whole genome shotgun (WGS) entry which is preliminary data.</text>
</comment>
<dbReference type="InterPro" id="IPR041522">
    <property type="entry name" value="CdaR_GGDEF"/>
</dbReference>
<dbReference type="Pfam" id="PF13556">
    <property type="entry name" value="HTH_30"/>
    <property type="match status" value="1"/>
</dbReference>
<dbReference type="PANTHER" id="PTHR33744">
    <property type="entry name" value="CARBOHYDRATE DIACID REGULATOR"/>
    <property type="match status" value="1"/>
</dbReference>
<feature type="domain" description="PucR C-terminal helix-turn-helix" evidence="3">
    <location>
        <begin position="312"/>
        <end position="369"/>
    </location>
</feature>
<dbReference type="AlphaFoldDB" id="G9QND6"/>
<evidence type="ECO:0000259" key="3">
    <source>
        <dbReference type="Pfam" id="PF13556"/>
    </source>
</evidence>
<organism evidence="5 6">
    <name type="scientific">Bacillus smithii 7_3_47FAA</name>
    <dbReference type="NCBI Taxonomy" id="665952"/>
    <lineage>
        <taxon>Bacteria</taxon>
        <taxon>Bacillati</taxon>
        <taxon>Bacillota</taxon>
        <taxon>Bacilli</taxon>
        <taxon>Bacillales</taxon>
        <taxon>Bacillaceae</taxon>
        <taxon>Bacillus</taxon>
    </lineage>
</organism>
<protein>
    <recommendedName>
        <fullName evidence="7">Carbohydrate diacid regulator</fullName>
    </recommendedName>
</protein>
<dbReference type="InterPro" id="IPR042070">
    <property type="entry name" value="PucR_C-HTH_sf"/>
</dbReference>
<proteinExistence type="inferred from homology"/>
<evidence type="ECO:0000313" key="5">
    <source>
        <dbReference type="EMBL" id="EHL76184.1"/>
    </source>
</evidence>
<dbReference type="Proteomes" id="UP000011747">
    <property type="component" value="Unassembled WGS sequence"/>
</dbReference>
<dbReference type="PANTHER" id="PTHR33744:SF16">
    <property type="entry name" value="CARBOHYDRATE DIACID REGULATOR"/>
    <property type="match status" value="1"/>
</dbReference>
<evidence type="ECO:0000313" key="6">
    <source>
        <dbReference type="Proteomes" id="UP000011747"/>
    </source>
</evidence>
<comment type="similarity">
    <text evidence="1">Belongs to the CdaR family.</text>
</comment>
<evidence type="ECO:0000259" key="4">
    <source>
        <dbReference type="Pfam" id="PF17853"/>
    </source>
</evidence>
<sequence length="383" mass="44827">MHLSTNLASKIISEVQQAMKEDIILVDTKGIIISSTEKSRIGTFHEGATIVIKTKKVLYIDQDKAKILKGVKAGINMPIMFNKQVIGVIGITGEPKKVEPFAELIRRMTELIIQEAYYTERNEWEIRGIESYLYEWINSTSVDKEFLERGVMLGIPVYDTHICALIQSEIQTLDHYDIPRIQKEIMELFYSVFGKENHFLIRWGQERFLLLKKIGSTFNKNHFHSQLKNFKERFERKYHHHLAIGVGKTMCRQIIHRSFKEAMKALKVAQKHLGIVFYEDLILEIILEDIPIEIQKDFQRRTIDVLKEDPILIDTLQHYLHNNQSIKKTSEEMNIHINTLHYRLNKIEELTGINPKTTEGIVIFYISLMLLNSHSHEMDKRKL</sequence>
<feature type="domain" description="Putative sugar diacid recognition" evidence="2">
    <location>
        <begin position="3"/>
        <end position="136"/>
    </location>
</feature>
<dbReference type="InterPro" id="IPR051448">
    <property type="entry name" value="CdaR-like_regulators"/>
</dbReference>
<reference evidence="5 6" key="1">
    <citation type="submission" date="2011-09" db="EMBL/GenBank/DDBJ databases">
        <title>The Genome Sequence of Bacillus smithii 7_3_47FAA.</title>
        <authorList>
            <consortium name="The Broad Institute Genome Sequencing Platform"/>
            <person name="Earl A."/>
            <person name="Ward D."/>
            <person name="Feldgarden M."/>
            <person name="Gevers D."/>
            <person name="Daigneault M."/>
            <person name="Strauss J."/>
            <person name="Allen-Vercoe E."/>
            <person name="Young S.K."/>
            <person name="Zeng Q."/>
            <person name="Gargeya S."/>
            <person name="Fitzgerald M."/>
            <person name="Haas B."/>
            <person name="Abouelleil A."/>
            <person name="Alvarado L."/>
            <person name="Arachchi H.M."/>
            <person name="Berlin A."/>
            <person name="Brown A."/>
            <person name="Chapman S.B."/>
            <person name="Chen Z."/>
            <person name="Dunbar C."/>
            <person name="Freedman E."/>
            <person name="Gearin G."/>
            <person name="Goldberg J."/>
            <person name="Griggs A."/>
            <person name="Gujja S."/>
            <person name="Heiman D."/>
            <person name="Howarth C."/>
            <person name="Larson L."/>
            <person name="Lui A."/>
            <person name="MacDonald P.J.P."/>
            <person name="Montmayeur A."/>
            <person name="Murphy C."/>
            <person name="Neiman D."/>
            <person name="Pearson M."/>
            <person name="Priest M."/>
            <person name="Roberts A."/>
            <person name="Saif S."/>
            <person name="Shea T."/>
            <person name="Shenoy N."/>
            <person name="Sisk P."/>
            <person name="Stolte C."/>
            <person name="Sykes S."/>
            <person name="Wortman J."/>
            <person name="Nusbaum C."/>
            <person name="Birren B."/>
        </authorList>
    </citation>
    <scope>NUCLEOTIDE SEQUENCE [LARGE SCALE GENOMIC DNA]</scope>
    <source>
        <strain evidence="5 6">7_3_47FAA</strain>
    </source>
</reference>
<dbReference type="EMBL" id="ACWF01000130">
    <property type="protein sequence ID" value="EHL76184.1"/>
    <property type="molecule type" value="Genomic_DNA"/>
</dbReference>
<gene>
    <name evidence="5" type="ORF">HMPREF1015_03292</name>
</gene>
<dbReference type="InterPro" id="IPR008599">
    <property type="entry name" value="Diacid_rec"/>
</dbReference>
<feature type="domain" description="CdaR GGDEF-like" evidence="4">
    <location>
        <begin position="142"/>
        <end position="268"/>
    </location>
</feature>